<dbReference type="AlphaFoldDB" id="A0A074LRN5"/>
<dbReference type="EMBL" id="JMIR01000021">
    <property type="protein sequence ID" value="KEO82503.1"/>
    <property type="molecule type" value="Genomic_DNA"/>
</dbReference>
<evidence type="ECO:0000313" key="2">
    <source>
        <dbReference type="Proteomes" id="UP000027931"/>
    </source>
</evidence>
<organism evidence="1 2">
    <name type="scientific">Tumebacillus flagellatus</name>
    <dbReference type="NCBI Taxonomy" id="1157490"/>
    <lineage>
        <taxon>Bacteria</taxon>
        <taxon>Bacillati</taxon>
        <taxon>Bacillota</taxon>
        <taxon>Bacilli</taxon>
        <taxon>Bacillales</taxon>
        <taxon>Alicyclobacillaceae</taxon>
        <taxon>Tumebacillus</taxon>
    </lineage>
</organism>
<name>A0A074LRN5_9BACL</name>
<evidence type="ECO:0000313" key="1">
    <source>
        <dbReference type="EMBL" id="KEO82503.1"/>
    </source>
</evidence>
<comment type="caution">
    <text evidence="1">The sequence shown here is derived from an EMBL/GenBank/DDBJ whole genome shotgun (WGS) entry which is preliminary data.</text>
</comment>
<sequence length="289" mass="33497">MEQQNYLASISKSLETLVKVEQQKNELLKSLVEHLAGKEAVSVLDTTALNQVFEQLKEETMPDTHYSLTAELFLQVSKVYLDEERLRVLNKKKKKAARRVSINLGNVLEDFFQEYLEDEAVLVERAKDGLIVFKKHDRPLATLKFFTDMGFLRGDYAYQSIQEIVDQSQTQYGVPNDRVFIVVCSLLNSIDKKHVEDLVGKIDSNWEFLNNHEKVADFVTLFTERMTALEHPKKQVYFMASELHPNVLGDELYHAYEEQRDPADFLKQVETYNWLSDLTDLVQELNAIV</sequence>
<keyword evidence="2" id="KW-1185">Reference proteome</keyword>
<dbReference type="Proteomes" id="UP000027931">
    <property type="component" value="Unassembled WGS sequence"/>
</dbReference>
<dbReference type="eggNOG" id="ENOG502ZNE0">
    <property type="taxonomic scope" value="Bacteria"/>
</dbReference>
<accession>A0A074LRN5</accession>
<dbReference type="OrthoDB" id="2464681at2"/>
<dbReference type="RefSeq" id="WP_038090050.1">
    <property type="nucleotide sequence ID" value="NZ_JMIR01000021.1"/>
</dbReference>
<protein>
    <submittedName>
        <fullName evidence="1">Uncharacterized protein</fullName>
    </submittedName>
</protein>
<proteinExistence type="predicted"/>
<dbReference type="STRING" id="1157490.EL26_14790"/>
<reference evidence="1 2" key="1">
    <citation type="journal article" date="2013" name="Int. J. Syst. Evol. Microbiol.">
        <title>Tumebacillus flagellatus sp. nov., an alpha-amylase/pullulanase-producing bacterium isolated from cassava wastewater.</title>
        <authorList>
            <person name="Wang Q."/>
            <person name="Xie N."/>
            <person name="Qin Y."/>
            <person name="Shen N."/>
            <person name="Zhu J."/>
            <person name="Mi H."/>
            <person name="Huang R."/>
        </authorList>
    </citation>
    <scope>NUCLEOTIDE SEQUENCE [LARGE SCALE GENOMIC DNA]</scope>
    <source>
        <strain evidence="1 2">GST4</strain>
    </source>
</reference>
<gene>
    <name evidence="1" type="ORF">EL26_14790</name>
</gene>